<dbReference type="Gene3D" id="1.20.1050.10">
    <property type="match status" value="1"/>
</dbReference>
<evidence type="ECO:0000259" key="3">
    <source>
        <dbReference type="PROSITE" id="PS50405"/>
    </source>
</evidence>
<dbReference type="SUPFAM" id="SSF47616">
    <property type="entry name" value="GST C-terminal domain-like"/>
    <property type="match status" value="1"/>
</dbReference>
<feature type="region of interest" description="Disordered" evidence="2">
    <location>
        <begin position="427"/>
        <end position="621"/>
    </location>
</feature>
<dbReference type="GO" id="GO:0005737">
    <property type="term" value="C:cytoplasm"/>
    <property type="evidence" value="ECO:0007669"/>
    <property type="project" value="TreeGrafter"/>
</dbReference>
<feature type="region of interest" description="Disordered" evidence="2">
    <location>
        <begin position="387"/>
        <end position="413"/>
    </location>
</feature>
<evidence type="ECO:0000256" key="1">
    <source>
        <dbReference type="SAM" id="Coils"/>
    </source>
</evidence>
<organism evidence="4 5">
    <name type="scientific">Friedmanniomyces simplex</name>
    <dbReference type="NCBI Taxonomy" id="329884"/>
    <lineage>
        <taxon>Eukaryota</taxon>
        <taxon>Fungi</taxon>
        <taxon>Dikarya</taxon>
        <taxon>Ascomycota</taxon>
        <taxon>Pezizomycotina</taxon>
        <taxon>Dothideomycetes</taxon>
        <taxon>Dothideomycetidae</taxon>
        <taxon>Mycosphaerellales</taxon>
        <taxon>Teratosphaeriaceae</taxon>
        <taxon>Friedmanniomyces</taxon>
    </lineage>
</organism>
<feature type="compositionally biased region" description="Basic and acidic residues" evidence="2">
    <location>
        <begin position="569"/>
        <end position="579"/>
    </location>
</feature>
<dbReference type="InterPro" id="IPR047047">
    <property type="entry name" value="GST_Omega-like_C"/>
</dbReference>
<feature type="compositionally biased region" description="Polar residues" evidence="2">
    <location>
        <begin position="607"/>
        <end position="616"/>
    </location>
</feature>
<dbReference type="Pfam" id="PF13410">
    <property type="entry name" value="GST_C_2"/>
    <property type="match status" value="1"/>
</dbReference>
<protein>
    <recommendedName>
        <fullName evidence="3">GST C-terminal domain-containing protein</fullName>
    </recommendedName>
</protein>
<dbReference type="InterPro" id="IPR036249">
    <property type="entry name" value="Thioredoxin-like_sf"/>
</dbReference>
<dbReference type="Proteomes" id="UP000309340">
    <property type="component" value="Unassembled WGS sequence"/>
</dbReference>
<keyword evidence="1" id="KW-0175">Coiled coil</keyword>
<feature type="compositionally biased region" description="Basic and acidic residues" evidence="2">
    <location>
        <begin position="427"/>
        <end position="476"/>
    </location>
</feature>
<dbReference type="Pfam" id="PF13409">
    <property type="entry name" value="GST_N_2"/>
    <property type="match status" value="1"/>
</dbReference>
<reference evidence="4 5" key="1">
    <citation type="submission" date="2017-03" db="EMBL/GenBank/DDBJ databases">
        <title>Genomes of endolithic fungi from Antarctica.</title>
        <authorList>
            <person name="Coleine C."/>
            <person name="Masonjones S."/>
            <person name="Stajich J.E."/>
        </authorList>
    </citation>
    <scope>NUCLEOTIDE SEQUENCE [LARGE SCALE GENOMIC DNA]</scope>
    <source>
        <strain evidence="4 5">CCFEE 5184</strain>
    </source>
</reference>
<dbReference type="InterPro" id="IPR016639">
    <property type="entry name" value="GST_Omega/GSH"/>
</dbReference>
<gene>
    <name evidence="4" type="ORF">B0A55_01768</name>
</gene>
<proteinExistence type="predicted"/>
<dbReference type="PROSITE" id="PS50405">
    <property type="entry name" value="GST_CTER"/>
    <property type="match status" value="1"/>
</dbReference>
<dbReference type="AlphaFoldDB" id="A0A4U0XY04"/>
<name>A0A4U0XY04_9PEZI</name>
<feature type="region of interest" description="Disordered" evidence="2">
    <location>
        <begin position="1"/>
        <end position="26"/>
    </location>
</feature>
<dbReference type="InterPro" id="IPR036282">
    <property type="entry name" value="Glutathione-S-Trfase_C_sf"/>
</dbReference>
<keyword evidence="5" id="KW-1185">Reference proteome</keyword>
<accession>A0A4U0XY04</accession>
<feature type="domain" description="GST C-terminal" evidence="3">
    <location>
        <begin position="185"/>
        <end position="317"/>
    </location>
</feature>
<evidence type="ECO:0000313" key="5">
    <source>
        <dbReference type="Proteomes" id="UP000309340"/>
    </source>
</evidence>
<dbReference type="InterPro" id="IPR004045">
    <property type="entry name" value="Glutathione_S-Trfase_N"/>
</dbReference>
<evidence type="ECO:0000256" key="2">
    <source>
        <dbReference type="SAM" id="MobiDB-lite"/>
    </source>
</evidence>
<feature type="compositionally biased region" description="Basic and acidic residues" evidence="2">
    <location>
        <begin position="508"/>
        <end position="530"/>
    </location>
</feature>
<sequence>MTTNNDPAKISDKATANPSEKHPLEVTDKDGHFRRVDSKFRNWISSAPDADFPPEKDRYVLYINNGCPWAHRANIVRSLKGLEDIIQLVVMDHAMGPEGWVYNPERKGTDPKDPLYGFTKHKDLYMKADPNYSGRYTVPTLWDKKKETIVNNESSEVIRMLYSGFDELLPEKLREKNKPDGGLLPSHVKDQIEEMNGWVYDTINNGVYKTGFATAQDAYETNVTALFGSLDRVEKILGESKGPFVFGEHLTEADIRLFPTIVRFDVAYHTLFKCNLKMIRHDYPNLQKWLLHIYYDLSEQETRGAFQKTTHFDAIKFGRGGEREILVVNVYGGELRRGKVPLYIVLAFSASHLSICLSNISTPSMPLGEALDDDYVISLLERDANTHKPRSSLGSLLSAGPRVRSKDAPKPNTRFLRNIIRETDSHNAALKAKEEEESRTRLRDLRTDDKVGKRKREDGSGERAGKRVKSGEREGRWASALGGLGKAGVSSGSGKRRGEAGVRSSHRRAGDSGPDHRGTSRERRHEDGRRISKHRREAQSRIDEHKHGKERRRRSPSASAGSRSLPTQRRKEAATRDDADAPDSDPLESVIGPRPAPRVRPRGRGAQNTYMPSTIDSRFASDYDPAADVALDEAEEDRDDWDMALEALRDRAKWKTNQAERLKASGFTDEEVGRWEKGGERGEKDVEDVRWRKKGEGREWDRGKVVDEEGGVKTKAEWAR</sequence>
<dbReference type="CDD" id="cd03190">
    <property type="entry name" value="GST_C_Omega_like"/>
    <property type="match status" value="1"/>
</dbReference>
<dbReference type="SUPFAM" id="SSF52833">
    <property type="entry name" value="Thioredoxin-like"/>
    <property type="match status" value="1"/>
</dbReference>
<dbReference type="Gene3D" id="3.40.30.10">
    <property type="entry name" value="Glutaredoxin"/>
    <property type="match status" value="1"/>
</dbReference>
<dbReference type="PANTHER" id="PTHR32419">
    <property type="entry name" value="GLUTATHIONYL-HYDROQUINONE REDUCTASE"/>
    <property type="match status" value="1"/>
</dbReference>
<feature type="coiled-coil region" evidence="1">
    <location>
        <begin position="631"/>
        <end position="665"/>
    </location>
</feature>
<dbReference type="PANTHER" id="PTHR32419:SF25">
    <property type="entry name" value="GLUTATHIONE S-TRANSFERASE (EUROFUNG)"/>
    <property type="match status" value="1"/>
</dbReference>
<feature type="compositionally biased region" description="Basic and acidic residues" evidence="2">
    <location>
        <begin position="537"/>
        <end position="547"/>
    </location>
</feature>
<comment type="caution">
    <text evidence="4">The sequence shown here is derived from an EMBL/GenBank/DDBJ whole genome shotgun (WGS) entry which is preliminary data.</text>
</comment>
<dbReference type="OrthoDB" id="2309723at2759"/>
<dbReference type="GO" id="GO:0004364">
    <property type="term" value="F:glutathione transferase activity"/>
    <property type="evidence" value="ECO:0007669"/>
    <property type="project" value="InterPro"/>
</dbReference>
<dbReference type="InterPro" id="IPR010987">
    <property type="entry name" value="Glutathione-S-Trfase_C-like"/>
</dbReference>
<dbReference type="STRING" id="329884.A0A4U0XY04"/>
<evidence type="ECO:0000313" key="4">
    <source>
        <dbReference type="EMBL" id="TKA80035.1"/>
    </source>
</evidence>
<dbReference type="EMBL" id="NAJQ01000078">
    <property type="protein sequence ID" value="TKA80035.1"/>
    <property type="molecule type" value="Genomic_DNA"/>
</dbReference>